<keyword evidence="1" id="KW-0238">DNA-binding</keyword>
<dbReference type="AlphaFoldDB" id="A0A0R1XD18"/>
<name>A0A0R1XD18_9LACO</name>
<dbReference type="Pfam" id="PF07282">
    <property type="entry name" value="Cas12f1-like_TNB"/>
    <property type="match status" value="1"/>
</dbReference>
<protein>
    <recommendedName>
        <fullName evidence="2">Cas12f1-like TNB domain-containing protein</fullName>
    </recommendedName>
</protein>
<gene>
    <name evidence="3" type="ORF">FC91_GL002154</name>
</gene>
<dbReference type="EMBL" id="AZFW01000037">
    <property type="protein sequence ID" value="KRM28063.1"/>
    <property type="molecule type" value="Genomic_DNA"/>
</dbReference>
<dbReference type="NCBIfam" id="NF040570">
    <property type="entry name" value="guided_TnpB"/>
    <property type="match status" value="1"/>
</dbReference>
<accession>A0A0R1XD18</accession>
<dbReference type="InterPro" id="IPR010095">
    <property type="entry name" value="Cas12f1-like_TNB"/>
</dbReference>
<proteinExistence type="predicted"/>
<reference evidence="3 4" key="1">
    <citation type="journal article" date="2015" name="Genome Announc.">
        <title>Expanding the biotechnology potential of lactobacilli through comparative genomics of 213 strains and associated genera.</title>
        <authorList>
            <person name="Sun Z."/>
            <person name="Harris H.M."/>
            <person name="McCann A."/>
            <person name="Guo C."/>
            <person name="Argimon S."/>
            <person name="Zhang W."/>
            <person name="Yang X."/>
            <person name="Jeffery I.B."/>
            <person name="Cooney J.C."/>
            <person name="Kagawa T.F."/>
            <person name="Liu W."/>
            <person name="Song Y."/>
            <person name="Salvetti E."/>
            <person name="Wrobel A."/>
            <person name="Rasinkangas P."/>
            <person name="Parkhill J."/>
            <person name="Rea M.C."/>
            <person name="O'Sullivan O."/>
            <person name="Ritari J."/>
            <person name="Douillard F.P."/>
            <person name="Paul Ross R."/>
            <person name="Yang R."/>
            <person name="Briner A.E."/>
            <person name="Felis G.E."/>
            <person name="de Vos W.M."/>
            <person name="Barrangou R."/>
            <person name="Klaenhammer T.R."/>
            <person name="Caufield P.W."/>
            <person name="Cui Y."/>
            <person name="Zhang H."/>
            <person name="O'Toole P.W."/>
        </authorList>
    </citation>
    <scope>NUCLEOTIDE SEQUENCE [LARGE SCALE GENOMIC DNA]</scope>
    <source>
        <strain evidence="3 4">DSM 16991</strain>
    </source>
</reference>
<comment type="caution">
    <text evidence="3">The sequence shown here is derived from an EMBL/GenBank/DDBJ whole genome shotgun (WGS) entry which is preliminary data.</text>
</comment>
<sequence length="460" mass="53335">MLSIGDSFDKIGYQEHTFPTAIDDTEQLIRRTEPMTRSYKTKLHVANDAQNDFLVLCMAVKRKLYNLYRSVQFGLLETRKRLYPDYDAFKELPKETRNQFYISAAEFEKVFNHVIRVSGSYPAWWDQAPQKTRKQAFRDAERAFQNYFKGLTKEPRFKGYHARQVTYFSGSIRVQRDRIRLPLIGWLRLSEFGYLPTDDRLQKTGYHITGCWVSRWANDYWVVATDEPAPTRPVSYADTKLGLGIDLGIKDMAILNTGKKFINIAKTPYYYHVEKMKKRWQARLARRKIAAEKSFAKNHPHQKAGYLTSRGIEEARYYLARWSAKLAKINKETVRQAIAQIVQLKPPHITVEKLNIKGMKANPKLAPSLQKLGLAYFKTWLTWQCQKHGIELREVGTWYPSTKLCSTCGTYNRAQFHGTMADLAVRQFICPHCGLSIDRDVNAAINLQQATDYTVLTATE</sequence>
<organism evidence="3 4">
    <name type="scientific">Schleiferilactobacillus harbinensis DSM 16991</name>
    <dbReference type="NCBI Taxonomy" id="1122147"/>
    <lineage>
        <taxon>Bacteria</taxon>
        <taxon>Bacillati</taxon>
        <taxon>Bacillota</taxon>
        <taxon>Bacilli</taxon>
        <taxon>Lactobacillales</taxon>
        <taxon>Lactobacillaceae</taxon>
        <taxon>Schleiferilactobacillus</taxon>
    </lineage>
</organism>
<dbReference type="GO" id="GO:0003677">
    <property type="term" value="F:DNA binding"/>
    <property type="evidence" value="ECO:0007669"/>
    <property type="project" value="UniProtKB-KW"/>
</dbReference>
<evidence type="ECO:0000259" key="2">
    <source>
        <dbReference type="Pfam" id="PF07282"/>
    </source>
</evidence>
<feature type="domain" description="Cas12f1-like TNB" evidence="2">
    <location>
        <begin position="377"/>
        <end position="447"/>
    </location>
</feature>
<dbReference type="eggNOG" id="COG0675">
    <property type="taxonomic scope" value="Bacteria"/>
</dbReference>
<evidence type="ECO:0000313" key="3">
    <source>
        <dbReference type="EMBL" id="KRM28063.1"/>
    </source>
</evidence>
<dbReference type="Proteomes" id="UP000050949">
    <property type="component" value="Unassembled WGS sequence"/>
</dbReference>
<evidence type="ECO:0000256" key="1">
    <source>
        <dbReference type="ARBA" id="ARBA00023125"/>
    </source>
</evidence>
<evidence type="ECO:0000313" key="4">
    <source>
        <dbReference type="Proteomes" id="UP000050949"/>
    </source>
</evidence>
<dbReference type="PATRIC" id="fig|1122147.4.peg.2228"/>